<proteinExistence type="predicted"/>
<feature type="region of interest" description="Disordered" evidence="1">
    <location>
        <begin position="518"/>
        <end position="541"/>
    </location>
</feature>
<name>A0ABP1FPV2_9CHLO</name>
<sequence length="1444" mass="158010">MFRYHNDENEHREIHPGNIGRRVITAQLLAAGLAEDSSRQEQPRRSKRKRASRRANDTRYPAAPKDAARKRQRREKDVAHREACAALQEHPNWAYVEGEQQVTRKKDGRAMTFHKLKLSEAACCEQFGERLYSLLERVGFARCVSCEKVFIDVAAGLKHRCKPKDTPHQPLQRQQQAGPVLQGGMQLDTAVLAQGAARAQSASASSSAETADGEDTSEEDERDFSDCEASAEDDRLSPAPCQGALPSGSERCTPPLDASDGEAAEASEPAAAFVPRGREIRSVELPEPELYRGIQLVISDSSGCQYIAQRCPTALANLDSSACRIVRRGCSLSKHNVVSLGFPVYLSGVVQLHCQRHNRHFNMLHPLVHEALPSSVTVQPELVVLTEDLVALREGYESLAIQALDSSNIQAVAKSHQQRCQEAWDAFPRKWALWAENNLSPAEWAAVQRLGSIWAELSSGVRLEQALESEQGCTHPAAASHGQDAGAGVNPAQEADCSLVPPTDVSTVAEGLAEAVTELDDDKAAEANEEPDASEAHGMPTPATLRKAYGAAQRIQWLLARVAKSRLPSGPSRESVEKFMLHYWHVEGQQRCESAMEAVRAIEGQRASTDHTYHVVSNLAAKSEEGRFVALKASLTSVMGQSHVLGCKAIPDDSHEPVDELMREIFVDKGCKFFPVHVATDNVGKDQHTMNDTMFNIRADCIKMGRIGNDTPVSQVVQDVWHARQRIAVLLNRNHFDYHAAMAELCPKKIAGDKSSDEGPKLAPYDTSGAFSRTLDAWSIKYITMHSVRDETPEQTIRRLSEKLCNNKSLLEDAIAQQTLDAAQKAEVQAARQDVHDSASATVGSLPNLLLGSSRRAGLQAHPRYISLPTHDSATSQEVSDALLPSIPQRTPLWYRARQGAVTASTAALFLGLLEPKTSKQLASSGLSLYAIDGHARLQRALAEARSAEHTAAPDRGPFAACAMAMGTIKEDDVMLTYLEHMDTKTEPATRRVHEVGAKVLSSIPQGVAAHTLVRLESLPRITASCDAVVRDEGSDTVLRIIEAKHRFPFVMHQSGDGRFTYMGRRREPQKHISCEQFAQCQLQMLVMDVETCDLISYSLGKSRIFCIRRENRWLSMALEVLAHVNITYMQPGVQPKPDALMDDKAALYRNFMAATKSAMHRLAQQTTLLVDSAVNQAAMEPRFLDAAAPEDERRQRVEQVLATTGHAVGGDATPAAAQIASADAKEIPQASEGPPAGRGPEKAASQSAALARHPAMQTSQAVSIEPRISKRTRTASTRLTGYQREAASMQAPQEEQPGPQKMDVDAEGDARSSAPLQGATLAPAHRQAAVQEVAREGIVIRKVQDAVNRIKKPVVLQALYANTKHQELTQGTSGNENWHSWVHRTIQESTEGRGQKHSWRQHPGEGSRQAAPGMQASLCSGTVWEAGRPEKEESVPLMDADQL</sequence>
<feature type="compositionally biased region" description="Acidic residues" evidence="1">
    <location>
        <begin position="211"/>
        <end position="223"/>
    </location>
</feature>
<gene>
    <name evidence="2" type="primary">g1442</name>
    <name evidence="2" type="ORF">VP750_LOCUS1241</name>
</gene>
<feature type="compositionally biased region" description="Low complexity" evidence="1">
    <location>
        <begin position="198"/>
        <end position="208"/>
    </location>
</feature>
<dbReference type="Proteomes" id="UP001497392">
    <property type="component" value="Unassembled WGS sequence"/>
</dbReference>
<dbReference type="PANTHER" id="PTHR46609">
    <property type="entry name" value="EXONUCLEASE, PHAGE-TYPE/RECB, C-TERMINAL DOMAIN-CONTAINING PROTEIN"/>
    <property type="match status" value="1"/>
</dbReference>
<evidence type="ECO:0000313" key="2">
    <source>
        <dbReference type="EMBL" id="CAL5219582.1"/>
    </source>
</evidence>
<keyword evidence="3" id="KW-1185">Reference proteome</keyword>
<feature type="compositionally biased region" description="Basic and acidic residues" evidence="1">
    <location>
        <begin position="66"/>
        <end position="80"/>
    </location>
</feature>
<dbReference type="InterPro" id="IPR011604">
    <property type="entry name" value="PDDEXK-like_dom_sf"/>
</dbReference>
<feature type="region of interest" description="Disordered" evidence="1">
    <location>
        <begin position="1220"/>
        <end position="1315"/>
    </location>
</feature>
<feature type="region of interest" description="Disordered" evidence="1">
    <location>
        <begin position="1389"/>
        <end position="1444"/>
    </location>
</feature>
<comment type="caution">
    <text evidence="2">The sequence shown here is derived from an EMBL/GenBank/DDBJ whole genome shotgun (WGS) entry which is preliminary data.</text>
</comment>
<dbReference type="PANTHER" id="PTHR46609:SF8">
    <property type="entry name" value="YQAJ VIRAL RECOMBINASE DOMAIN-CONTAINING PROTEIN"/>
    <property type="match status" value="1"/>
</dbReference>
<dbReference type="InterPro" id="IPR011335">
    <property type="entry name" value="Restrct_endonuc-II-like"/>
</dbReference>
<organism evidence="2 3">
    <name type="scientific">Coccomyxa viridis</name>
    <dbReference type="NCBI Taxonomy" id="1274662"/>
    <lineage>
        <taxon>Eukaryota</taxon>
        <taxon>Viridiplantae</taxon>
        <taxon>Chlorophyta</taxon>
        <taxon>core chlorophytes</taxon>
        <taxon>Trebouxiophyceae</taxon>
        <taxon>Trebouxiophyceae incertae sedis</taxon>
        <taxon>Coccomyxaceae</taxon>
        <taxon>Coccomyxa</taxon>
    </lineage>
</organism>
<feature type="region of interest" description="Disordered" evidence="1">
    <location>
        <begin position="198"/>
        <end position="271"/>
    </location>
</feature>
<evidence type="ECO:0000256" key="1">
    <source>
        <dbReference type="SAM" id="MobiDB-lite"/>
    </source>
</evidence>
<dbReference type="SUPFAM" id="SSF52980">
    <property type="entry name" value="Restriction endonuclease-like"/>
    <property type="match status" value="1"/>
</dbReference>
<evidence type="ECO:0000313" key="3">
    <source>
        <dbReference type="Proteomes" id="UP001497392"/>
    </source>
</evidence>
<reference evidence="2 3" key="1">
    <citation type="submission" date="2024-06" db="EMBL/GenBank/DDBJ databases">
        <authorList>
            <person name="Kraege A."/>
            <person name="Thomma B."/>
        </authorList>
    </citation>
    <scope>NUCLEOTIDE SEQUENCE [LARGE SCALE GENOMIC DNA]</scope>
</reference>
<feature type="compositionally biased region" description="Acidic residues" evidence="1">
    <location>
        <begin position="518"/>
        <end position="533"/>
    </location>
</feature>
<dbReference type="Gene3D" id="3.90.320.10">
    <property type="match status" value="1"/>
</dbReference>
<protein>
    <submittedName>
        <fullName evidence="2">G1442 protein</fullName>
    </submittedName>
</protein>
<dbReference type="InterPro" id="IPR051703">
    <property type="entry name" value="NF-kappa-B_Signaling_Reg"/>
</dbReference>
<accession>A0ABP1FPV2</accession>
<feature type="region of interest" description="Disordered" evidence="1">
    <location>
        <begin position="473"/>
        <end position="499"/>
    </location>
</feature>
<dbReference type="EMBL" id="CAXHTA020000002">
    <property type="protein sequence ID" value="CAL5219582.1"/>
    <property type="molecule type" value="Genomic_DNA"/>
</dbReference>
<feature type="region of interest" description="Disordered" evidence="1">
    <location>
        <begin position="33"/>
        <end position="80"/>
    </location>
</feature>